<proteinExistence type="predicted"/>
<evidence type="ECO:0000313" key="1">
    <source>
        <dbReference type="EMBL" id="GAD12938.1"/>
    </source>
</evidence>
<comment type="caution">
    <text evidence="1">The sequence shown here is derived from an EMBL/GenBank/DDBJ whole genome shotgun (WGS) entry which is preliminary data.</text>
</comment>
<dbReference type="Proteomes" id="UP000016424">
    <property type="component" value="Unassembled WGS sequence"/>
</dbReference>
<name>U2Y8D6_GEOKU</name>
<protein>
    <submittedName>
        <fullName evidence="1">Uncharacterized protein</fullName>
    </submittedName>
</protein>
<evidence type="ECO:0000313" key="2">
    <source>
        <dbReference type="Proteomes" id="UP000016424"/>
    </source>
</evidence>
<organism evidence="1 2">
    <name type="scientific">Geobacillus kaustophilus GBlys</name>
    <dbReference type="NCBI Taxonomy" id="1337888"/>
    <lineage>
        <taxon>Bacteria</taxon>
        <taxon>Bacillati</taxon>
        <taxon>Bacillota</taxon>
        <taxon>Bacilli</taxon>
        <taxon>Bacillales</taxon>
        <taxon>Anoxybacillaceae</taxon>
        <taxon>Geobacillus</taxon>
        <taxon>Geobacillus thermoleovorans group</taxon>
    </lineage>
</organism>
<sequence length="38" mass="4338">MDFFSSSFPSSPYLLLLPPGKGTYVKKIDNRRFLKSLS</sequence>
<accession>U2Y8D6</accession>
<dbReference type="AlphaFoldDB" id="U2Y8D6"/>
<reference evidence="2" key="1">
    <citation type="journal article" date="2013" name="Genome">
        <title>Draft Genome Sequence of Geobacillus kaustophilus GBlys, a Lysogenic Strain with Bacteriophage phiOH2.</title>
        <authorList>
            <person name="Doi K."/>
            <person name="Mori K."/>
            <person name="Martono H."/>
            <person name="Nagayoshi Y."/>
            <person name="Fujino Y."/>
            <person name="Tashiro K."/>
            <person name="Kuhara S."/>
            <person name="Ohshima T."/>
        </authorList>
    </citation>
    <scope>NUCLEOTIDE SEQUENCE [LARGE SCALE GENOMIC DNA]</scope>
    <source>
        <strain evidence="2">GBlys</strain>
    </source>
</reference>
<gene>
    <name evidence="1" type="ORF">GBL_1155</name>
</gene>
<dbReference type="EMBL" id="BASG01000006">
    <property type="protein sequence ID" value="GAD12938.1"/>
    <property type="molecule type" value="Genomic_DNA"/>
</dbReference>